<name>A0A9Q0IUG6_9TELE</name>
<evidence type="ECO:0000313" key="1">
    <source>
        <dbReference type="EMBL" id="KAJ3609536.1"/>
    </source>
</evidence>
<dbReference type="OrthoDB" id="9890799at2759"/>
<reference evidence="1" key="1">
    <citation type="submission" date="2022-07" db="EMBL/GenBank/DDBJ databases">
        <title>Chromosome-level genome of Muraenolepis orangiensis.</title>
        <authorList>
            <person name="Kim J."/>
        </authorList>
    </citation>
    <scope>NUCLEOTIDE SEQUENCE</scope>
    <source>
        <strain evidence="1">KU_S4_2022</strain>
        <tissue evidence="1">Muscle</tissue>
    </source>
</reference>
<gene>
    <name evidence="1" type="ORF">NHX12_024056</name>
</gene>
<protein>
    <submittedName>
        <fullName evidence="1">Uncharacterized protein</fullName>
    </submittedName>
</protein>
<accession>A0A9Q0IUG6</accession>
<comment type="caution">
    <text evidence="1">The sequence shown here is derived from an EMBL/GenBank/DDBJ whole genome shotgun (WGS) entry which is preliminary data.</text>
</comment>
<evidence type="ECO:0000313" key="2">
    <source>
        <dbReference type="Proteomes" id="UP001148018"/>
    </source>
</evidence>
<keyword evidence="2" id="KW-1185">Reference proteome</keyword>
<sequence length="190" mass="21184">MRRVGLSELDQRFSDVEETFGQQQEHYQAMARGVAHLRTSYGCNHDNTLLLSQCSHYRVALQIKGYDFSLSAVPLEPGKGEDRVGDAERPLPQRLRSAQEALRAASQAAKMTVSAGTKLQELIGWLLRSEERLAERVVTAAPNHQERRRLEENLQASLAEMRRGKELSLGYKRSAGEVLAEAARLAGAQL</sequence>
<organism evidence="1 2">
    <name type="scientific">Muraenolepis orangiensis</name>
    <name type="common">Patagonian moray cod</name>
    <dbReference type="NCBI Taxonomy" id="630683"/>
    <lineage>
        <taxon>Eukaryota</taxon>
        <taxon>Metazoa</taxon>
        <taxon>Chordata</taxon>
        <taxon>Craniata</taxon>
        <taxon>Vertebrata</taxon>
        <taxon>Euteleostomi</taxon>
        <taxon>Actinopterygii</taxon>
        <taxon>Neopterygii</taxon>
        <taxon>Teleostei</taxon>
        <taxon>Neoteleostei</taxon>
        <taxon>Acanthomorphata</taxon>
        <taxon>Zeiogadaria</taxon>
        <taxon>Gadariae</taxon>
        <taxon>Gadiformes</taxon>
        <taxon>Muraenolepidoidei</taxon>
        <taxon>Muraenolepididae</taxon>
        <taxon>Muraenolepis</taxon>
    </lineage>
</organism>
<dbReference type="EMBL" id="JANIIK010000039">
    <property type="protein sequence ID" value="KAJ3609536.1"/>
    <property type="molecule type" value="Genomic_DNA"/>
</dbReference>
<proteinExistence type="predicted"/>
<dbReference type="Proteomes" id="UP001148018">
    <property type="component" value="Unassembled WGS sequence"/>
</dbReference>
<dbReference type="AlphaFoldDB" id="A0A9Q0IUG6"/>